<dbReference type="AlphaFoldDB" id="A0A9D1LWH9"/>
<keyword evidence="1" id="KW-1133">Transmembrane helix</keyword>
<comment type="caution">
    <text evidence="2">The sequence shown here is derived from an EMBL/GenBank/DDBJ whole genome shotgun (WGS) entry which is preliminary data.</text>
</comment>
<evidence type="ECO:0000256" key="1">
    <source>
        <dbReference type="SAM" id="Phobius"/>
    </source>
</evidence>
<accession>A0A9D1LWH9</accession>
<feature type="transmembrane region" description="Helical" evidence="1">
    <location>
        <begin position="20"/>
        <end position="42"/>
    </location>
</feature>
<dbReference type="Proteomes" id="UP000824111">
    <property type="component" value="Unassembled WGS sequence"/>
</dbReference>
<evidence type="ECO:0000313" key="2">
    <source>
        <dbReference type="EMBL" id="HIU49314.1"/>
    </source>
</evidence>
<organism evidence="2 3">
    <name type="scientific">Candidatus Avimonoglobus intestinipullorum</name>
    <dbReference type="NCBI Taxonomy" id="2840699"/>
    <lineage>
        <taxon>Bacteria</taxon>
        <taxon>Bacillati</taxon>
        <taxon>Bacillota</taxon>
        <taxon>Clostridia</taxon>
        <taxon>Eubacteriales</taxon>
        <taxon>Candidatus Avimonoglobus</taxon>
    </lineage>
</organism>
<gene>
    <name evidence="2" type="ORF">IAB04_08090</name>
</gene>
<name>A0A9D1LWH9_9FIRM</name>
<reference evidence="2" key="1">
    <citation type="submission" date="2020-10" db="EMBL/GenBank/DDBJ databases">
        <authorList>
            <person name="Gilroy R."/>
        </authorList>
    </citation>
    <scope>NUCLEOTIDE SEQUENCE</scope>
    <source>
        <strain evidence="2">ChiSjej4B22-9803</strain>
    </source>
</reference>
<dbReference type="EMBL" id="DVND01000203">
    <property type="protein sequence ID" value="HIU49314.1"/>
    <property type="molecule type" value="Genomic_DNA"/>
</dbReference>
<keyword evidence="1" id="KW-0472">Membrane</keyword>
<keyword evidence="1" id="KW-0812">Transmembrane</keyword>
<proteinExistence type="predicted"/>
<sequence>MRFGKRTRFKTVVLTRQKIIVCCACFAFGVVLGLVCLLLRGVSEKHQELAFSDAFYKTVIQSELHQEQEEIDVGAVLEKILGFNVADAASILKKTTLIYDEPEPTPEPTPQPTPEA</sequence>
<feature type="non-terminal residue" evidence="2">
    <location>
        <position position="116"/>
    </location>
</feature>
<evidence type="ECO:0000313" key="3">
    <source>
        <dbReference type="Proteomes" id="UP000824111"/>
    </source>
</evidence>
<protein>
    <submittedName>
        <fullName evidence="2">Uncharacterized protein</fullName>
    </submittedName>
</protein>
<reference evidence="2" key="2">
    <citation type="journal article" date="2021" name="PeerJ">
        <title>Extensive microbial diversity within the chicken gut microbiome revealed by metagenomics and culture.</title>
        <authorList>
            <person name="Gilroy R."/>
            <person name="Ravi A."/>
            <person name="Getino M."/>
            <person name="Pursley I."/>
            <person name="Horton D.L."/>
            <person name="Alikhan N.F."/>
            <person name="Baker D."/>
            <person name="Gharbi K."/>
            <person name="Hall N."/>
            <person name="Watson M."/>
            <person name="Adriaenssens E.M."/>
            <person name="Foster-Nyarko E."/>
            <person name="Jarju S."/>
            <person name="Secka A."/>
            <person name="Antonio M."/>
            <person name="Oren A."/>
            <person name="Chaudhuri R.R."/>
            <person name="La Ragione R."/>
            <person name="Hildebrand F."/>
            <person name="Pallen M.J."/>
        </authorList>
    </citation>
    <scope>NUCLEOTIDE SEQUENCE</scope>
    <source>
        <strain evidence="2">ChiSjej4B22-9803</strain>
    </source>
</reference>